<keyword evidence="5" id="KW-0804">Transcription</keyword>
<keyword evidence="3" id="KW-0805">Transcription regulation</keyword>
<dbReference type="FunFam" id="3.40.50.300:FF:000006">
    <property type="entry name" value="DNA-binding transcriptional regulator NtrC"/>
    <property type="match status" value="1"/>
</dbReference>
<dbReference type="PROSITE" id="PS00676">
    <property type="entry name" value="SIGMA54_INTERACT_2"/>
    <property type="match status" value="1"/>
</dbReference>
<comment type="caution">
    <text evidence="8">The sequence shown here is derived from an EMBL/GenBank/DDBJ whole genome shotgun (WGS) entry which is preliminary data.</text>
</comment>
<dbReference type="InterPro" id="IPR009057">
    <property type="entry name" value="Homeodomain-like_sf"/>
</dbReference>
<evidence type="ECO:0000256" key="6">
    <source>
        <dbReference type="SAM" id="MobiDB-lite"/>
    </source>
</evidence>
<keyword evidence="4" id="KW-0238">DNA-binding</keyword>
<dbReference type="InterPro" id="IPR002078">
    <property type="entry name" value="Sigma_54_int"/>
</dbReference>
<feature type="region of interest" description="Disordered" evidence="6">
    <location>
        <begin position="490"/>
        <end position="527"/>
    </location>
</feature>
<evidence type="ECO:0000256" key="3">
    <source>
        <dbReference type="ARBA" id="ARBA00023015"/>
    </source>
</evidence>
<dbReference type="Gene3D" id="1.10.8.60">
    <property type="match status" value="1"/>
</dbReference>
<dbReference type="Pfam" id="PF02954">
    <property type="entry name" value="HTH_8"/>
    <property type="match status" value="1"/>
</dbReference>
<protein>
    <submittedName>
        <fullName evidence="8">Sigma-54-dependent Fis family transcriptional regulator</fullName>
    </submittedName>
</protein>
<evidence type="ECO:0000256" key="1">
    <source>
        <dbReference type="ARBA" id="ARBA00022741"/>
    </source>
</evidence>
<dbReference type="SUPFAM" id="SSF46689">
    <property type="entry name" value="Homeodomain-like"/>
    <property type="match status" value="1"/>
</dbReference>
<organism evidence="8 9">
    <name type="scientific">OM182 bacterium MED-G28</name>
    <dbReference type="NCBI Taxonomy" id="1986256"/>
    <lineage>
        <taxon>Bacteria</taxon>
        <taxon>Pseudomonadati</taxon>
        <taxon>Pseudomonadota</taxon>
        <taxon>Gammaproteobacteria</taxon>
        <taxon>OMG group</taxon>
        <taxon>OM182 clade</taxon>
    </lineage>
</organism>
<dbReference type="Gene3D" id="3.40.50.2300">
    <property type="match status" value="1"/>
</dbReference>
<dbReference type="InterPro" id="IPR025662">
    <property type="entry name" value="Sigma_54_int_dom_ATP-bd_1"/>
</dbReference>
<dbReference type="PANTHER" id="PTHR32071">
    <property type="entry name" value="TRANSCRIPTIONAL REGULATORY PROTEIN"/>
    <property type="match status" value="1"/>
</dbReference>
<dbReference type="InterPro" id="IPR002197">
    <property type="entry name" value="HTH_Fis"/>
</dbReference>
<dbReference type="Pfam" id="PF25601">
    <property type="entry name" value="AAA_lid_14"/>
    <property type="match status" value="1"/>
</dbReference>
<dbReference type="InterPro" id="IPR011006">
    <property type="entry name" value="CheY-like_superfamily"/>
</dbReference>
<dbReference type="GO" id="GO:0006355">
    <property type="term" value="P:regulation of DNA-templated transcription"/>
    <property type="evidence" value="ECO:0007669"/>
    <property type="project" value="InterPro"/>
</dbReference>
<evidence type="ECO:0000256" key="5">
    <source>
        <dbReference type="ARBA" id="ARBA00023163"/>
    </source>
</evidence>
<dbReference type="Gene3D" id="1.10.10.60">
    <property type="entry name" value="Homeodomain-like"/>
    <property type="match status" value="1"/>
</dbReference>
<dbReference type="PANTHER" id="PTHR32071:SF117">
    <property type="entry name" value="PTS-DEPENDENT DIHYDROXYACETONE KINASE OPERON REGULATORY PROTEIN-RELATED"/>
    <property type="match status" value="1"/>
</dbReference>
<dbReference type="InterPro" id="IPR027417">
    <property type="entry name" value="P-loop_NTPase"/>
</dbReference>
<dbReference type="Gene3D" id="3.40.50.300">
    <property type="entry name" value="P-loop containing nucleotide triphosphate hydrolases"/>
    <property type="match status" value="1"/>
</dbReference>
<dbReference type="PRINTS" id="PR01590">
    <property type="entry name" value="HTHFIS"/>
</dbReference>
<evidence type="ECO:0000313" key="9">
    <source>
        <dbReference type="Proteomes" id="UP000219329"/>
    </source>
</evidence>
<dbReference type="InterPro" id="IPR010518">
    <property type="entry name" value="FleQ"/>
</dbReference>
<dbReference type="Pfam" id="PF00158">
    <property type="entry name" value="Sigma54_activat"/>
    <property type="match status" value="1"/>
</dbReference>
<evidence type="ECO:0000259" key="7">
    <source>
        <dbReference type="PROSITE" id="PS50045"/>
    </source>
</evidence>
<name>A0A2A5WG35_9GAMM</name>
<dbReference type="Proteomes" id="UP000219329">
    <property type="component" value="Unassembled WGS sequence"/>
</dbReference>
<dbReference type="Pfam" id="PF06490">
    <property type="entry name" value="FleQ"/>
    <property type="match status" value="1"/>
</dbReference>
<evidence type="ECO:0000313" key="8">
    <source>
        <dbReference type="EMBL" id="PDH35392.1"/>
    </source>
</evidence>
<proteinExistence type="predicted"/>
<dbReference type="PROSITE" id="PS00675">
    <property type="entry name" value="SIGMA54_INTERACT_1"/>
    <property type="match status" value="1"/>
</dbReference>
<dbReference type="InterPro" id="IPR003593">
    <property type="entry name" value="AAA+_ATPase"/>
</dbReference>
<dbReference type="AlphaFoldDB" id="A0A2A5WG35"/>
<dbReference type="SUPFAM" id="SSF52540">
    <property type="entry name" value="P-loop containing nucleoside triphosphate hydrolases"/>
    <property type="match status" value="1"/>
</dbReference>
<evidence type="ECO:0000256" key="2">
    <source>
        <dbReference type="ARBA" id="ARBA00022840"/>
    </source>
</evidence>
<gene>
    <name evidence="8" type="ORF">CNF02_01390</name>
</gene>
<dbReference type="GO" id="GO:0043565">
    <property type="term" value="F:sequence-specific DNA binding"/>
    <property type="evidence" value="ECO:0007669"/>
    <property type="project" value="InterPro"/>
</dbReference>
<accession>A0A2A5WG35</accession>
<dbReference type="SMART" id="SM00382">
    <property type="entry name" value="AAA"/>
    <property type="match status" value="1"/>
</dbReference>
<keyword evidence="2" id="KW-0067">ATP-binding</keyword>
<feature type="domain" description="Sigma-54 factor interaction" evidence="7">
    <location>
        <begin position="147"/>
        <end position="375"/>
    </location>
</feature>
<dbReference type="PROSITE" id="PS50045">
    <property type="entry name" value="SIGMA54_INTERACT_4"/>
    <property type="match status" value="1"/>
</dbReference>
<reference evidence="8 9" key="1">
    <citation type="submission" date="2017-08" db="EMBL/GenBank/DDBJ databases">
        <title>Fine stratification of microbial communities through a metagenomic profile of the photic zone.</title>
        <authorList>
            <person name="Haro-Moreno J.M."/>
            <person name="Lopez-Perez M."/>
            <person name="De La Torre J."/>
            <person name="Picazo A."/>
            <person name="Camacho A."/>
            <person name="Rodriguez-Valera F."/>
        </authorList>
    </citation>
    <scope>NUCLEOTIDE SEQUENCE [LARGE SCALE GENOMIC DNA]</scope>
    <source>
        <strain evidence="8">MED-G28</strain>
    </source>
</reference>
<dbReference type="InterPro" id="IPR058031">
    <property type="entry name" value="AAA_lid_NorR"/>
</dbReference>
<dbReference type="EMBL" id="NTJZ01000001">
    <property type="protein sequence ID" value="PDH35392.1"/>
    <property type="molecule type" value="Genomic_DNA"/>
</dbReference>
<evidence type="ECO:0000256" key="4">
    <source>
        <dbReference type="ARBA" id="ARBA00023125"/>
    </source>
</evidence>
<dbReference type="SUPFAM" id="SSF52172">
    <property type="entry name" value="CheY-like"/>
    <property type="match status" value="1"/>
</dbReference>
<sequence>MVEKARILLIDDNEHSRHDLETVLSFLGEETVSVNSSNWHSRTSEVTGQTTQIDVAIIGVCEFVPLGLLLSEIYQWEPGIPFVLVGDHELQESLDPELLSRVTAVLEAKLSYQLLLDALHKAKIFHEHYNRVRDFDGVKDYNMFRSLIGKSDVIRRVRHMMGQVANTEVSVLITGESGTGKEVVARNLHLNSARAGKSFVPINCGAIPRELLESELFGHEKGAFTGAISSRAGRFELADGGTLFLDEIGDMPLNMQVKLLRVLQERSFERVGGVKTIQTDVRILAATHKDLEKMIEEGGFRQDLYYRINVFPIEMPSLRERSEDVPLLLNELITTMEAEKRGSVRFNSGAIASLSRHPWLGNVRELANLVERMAILYPHGIVGINDLPEKFRHLSDEEICKIAVAKDTEPTTVSFEKSSPFVSSSVQETVTESLLPLHGLDLKEYLANLEKDLIGQALDDSGGVVARAADRLHVRRTTLVEKMRKYNLQKKQNDEVVDAQPQEETSSEKKPAETEAIDNPVGSTISA</sequence>
<dbReference type="InterPro" id="IPR025943">
    <property type="entry name" value="Sigma_54_int_dom_ATP-bd_2"/>
</dbReference>
<keyword evidence="1" id="KW-0547">Nucleotide-binding</keyword>
<dbReference type="GO" id="GO:0005524">
    <property type="term" value="F:ATP binding"/>
    <property type="evidence" value="ECO:0007669"/>
    <property type="project" value="UniProtKB-KW"/>
</dbReference>
<dbReference type="CDD" id="cd00009">
    <property type="entry name" value="AAA"/>
    <property type="match status" value="1"/>
</dbReference>